<evidence type="ECO:0000313" key="2">
    <source>
        <dbReference type="EMBL" id="MQS44514.1"/>
    </source>
</evidence>
<dbReference type="EMBL" id="VDFN01000001">
    <property type="protein sequence ID" value="MQS44514.1"/>
    <property type="molecule type" value="Genomic_DNA"/>
</dbReference>
<dbReference type="Proteomes" id="UP000380386">
    <property type="component" value="Unassembled WGS sequence"/>
</dbReference>
<dbReference type="PANTHER" id="PTHR42831">
    <property type="entry name" value="FE-S PROTEIN MATURATION AUXILIARY FACTOR YITW"/>
    <property type="match status" value="1"/>
</dbReference>
<dbReference type="Pfam" id="PF01883">
    <property type="entry name" value="FeS_assembly_P"/>
    <property type="match status" value="1"/>
</dbReference>
<dbReference type="SUPFAM" id="SSF117916">
    <property type="entry name" value="Fe-S cluster assembly (FSCA) domain-like"/>
    <property type="match status" value="1"/>
</dbReference>
<evidence type="ECO:0000313" key="5">
    <source>
        <dbReference type="Proteomes" id="UP000436655"/>
    </source>
</evidence>
<dbReference type="InterPro" id="IPR034904">
    <property type="entry name" value="FSCA_dom_sf"/>
</dbReference>
<reference evidence="4 5" key="1">
    <citation type="journal article" date="2019" name="Syst. Appl. Microbiol.">
        <title>Polyphasic characterization of two novel Lactobacillus spp. isolated from blown salami packages: Description of Lactobacillus halodurans sp. nov. and Lactobacillus salsicarnum sp. nov.</title>
        <authorList>
            <person name="Schuster J.A."/>
            <person name="Klingl A."/>
            <person name="Vogel R.F."/>
            <person name="Ehrmann M.A."/>
        </authorList>
    </citation>
    <scope>NUCLEOTIDE SEQUENCE [LARGE SCALE GENOMIC DNA]</scope>
    <source>
        <strain evidence="2 5">TMW 1.2098</strain>
        <strain evidence="3 4">TMW 1.2118</strain>
    </source>
</reference>
<dbReference type="RefSeq" id="WP_153383826.1">
    <property type="nucleotide sequence ID" value="NZ_VDFL01000001.1"/>
</dbReference>
<sequence length="93" mass="10261">MMALQDVIDPELNIDLVNLGLIYDVVVKKNSCIITMTLTTMGCPLGNYLEEQITQAATSVEGIDLCNINLVWSPVWNVSMMTKFARMSLGIHG</sequence>
<keyword evidence="5" id="KW-1185">Reference proteome</keyword>
<dbReference type="Gene3D" id="3.30.300.130">
    <property type="entry name" value="Fe-S cluster assembly (FSCA)"/>
    <property type="match status" value="1"/>
</dbReference>
<comment type="caution">
    <text evidence="3">The sequence shown here is derived from an EMBL/GenBank/DDBJ whole genome shotgun (WGS) entry which is preliminary data.</text>
</comment>
<dbReference type="InterPro" id="IPR052339">
    <property type="entry name" value="Fe-S_Maturation_MIP18"/>
</dbReference>
<dbReference type="PANTHER" id="PTHR42831:SF1">
    <property type="entry name" value="FE-S PROTEIN MATURATION AUXILIARY FACTOR YITW"/>
    <property type="match status" value="1"/>
</dbReference>
<accession>A0A5P0ZJN8</accession>
<organism evidence="3 4">
    <name type="scientific">Companilactobacillus mishanensis</name>
    <dbReference type="NCBI Taxonomy" id="2486008"/>
    <lineage>
        <taxon>Bacteria</taxon>
        <taxon>Bacillati</taxon>
        <taxon>Bacillota</taxon>
        <taxon>Bacilli</taxon>
        <taxon>Lactobacillales</taxon>
        <taxon>Lactobacillaceae</taxon>
        <taxon>Companilactobacillus</taxon>
    </lineage>
</organism>
<evidence type="ECO:0000313" key="4">
    <source>
        <dbReference type="Proteomes" id="UP000380386"/>
    </source>
</evidence>
<name>A0A5P0ZJN8_9LACO</name>
<dbReference type="InterPro" id="IPR002744">
    <property type="entry name" value="MIP18-like"/>
</dbReference>
<gene>
    <name evidence="3" type="ORF">FHL02_09800</name>
    <name evidence="2" type="ORF">FHL03_03320</name>
</gene>
<dbReference type="OrthoDB" id="9805360at2"/>
<protein>
    <submittedName>
        <fullName evidence="3">Metal-sulfur cluster assembly factor</fullName>
    </submittedName>
</protein>
<proteinExistence type="predicted"/>
<dbReference type="AlphaFoldDB" id="A0A5P0ZJN8"/>
<evidence type="ECO:0000259" key="1">
    <source>
        <dbReference type="Pfam" id="PF01883"/>
    </source>
</evidence>
<reference evidence="2" key="2">
    <citation type="submission" date="2019-05" db="EMBL/GenBank/DDBJ databases">
        <authorList>
            <person name="Schuster J.A."/>
            <person name="Ehrmann M.A."/>
        </authorList>
    </citation>
    <scope>NUCLEOTIDE SEQUENCE</scope>
    <source>
        <strain evidence="2">TMW 1.2098</strain>
    </source>
</reference>
<feature type="domain" description="MIP18 family-like" evidence="1">
    <location>
        <begin position="3"/>
        <end position="68"/>
    </location>
</feature>
<evidence type="ECO:0000313" key="3">
    <source>
        <dbReference type="EMBL" id="MQS53313.1"/>
    </source>
</evidence>
<dbReference type="Proteomes" id="UP000436655">
    <property type="component" value="Unassembled WGS sequence"/>
</dbReference>
<dbReference type="EMBL" id="VDFM01000015">
    <property type="protein sequence ID" value="MQS53313.1"/>
    <property type="molecule type" value="Genomic_DNA"/>
</dbReference>